<reference evidence="2 3" key="1">
    <citation type="journal article" date="2016" name="Proc. Natl. Acad. Sci. U.S.A.">
        <title>Comparative genomics of biotechnologically important yeasts.</title>
        <authorList>
            <person name="Riley R."/>
            <person name="Haridas S."/>
            <person name="Wolfe K.H."/>
            <person name="Lopes M.R."/>
            <person name="Hittinger C.T."/>
            <person name="Goeker M."/>
            <person name="Salamov A.A."/>
            <person name="Wisecaver J.H."/>
            <person name="Long T.M."/>
            <person name="Calvey C.H."/>
            <person name="Aerts A.L."/>
            <person name="Barry K.W."/>
            <person name="Choi C."/>
            <person name="Clum A."/>
            <person name="Coughlan A.Y."/>
            <person name="Deshpande S."/>
            <person name="Douglass A.P."/>
            <person name="Hanson S.J."/>
            <person name="Klenk H.-P."/>
            <person name="LaButti K.M."/>
            <person name="Lapidus A."/>
            <person name="Lindquist E.A."/>
            <person name="Lipzen A.M."/>
            <person name="Meier-Kolthoff J.P."/>
            <person name="Ohm R.A."/>
            <person name="Otillar R.P."/>
            <person name="Pangilinan J.L."/>
            <person name="Peng Y."/>
            <person name="Rokas A."/>
            <person name="Rosa C.A."/>
            <person name="Scheuner C."/>
            <person name="Sibirny A.A."/>
            <person name="Slot J.C."/>
            <person name="Stielow J.B."/>
            <person name="Sun H."/>
            <person name="Kurtzman C.P."/>
            <person name="Blackwell M."/>
            <person name="Grigoriev I.V."/>
            <person name="Jeffries T.W."/>
        </authorList>
    </citation>
    <scope>NUCLEOTIDE SEQUENCE [LARGE SCALE GENOMIC DNA]</scope>
    <source>
        <strain evidence="2 3">NRRL Y-11557</strain>
    </source>
</reference>
<dbReference type="Proteomes" id="UP000094385">
    <property type="component" value="Unassembled WGS sequence"/>
</dbReference>
<organism evidence="2 3">
    <name type="scientific">Lipomyces starkeyi NRRL Y-11557</name>
    <dbReference type="NCBI Taxonomy" id="675824"/>
    <lineage>
        <taxon>Eukaryota</taxon>
        <taxon>Fungi</taxon>
        <taxon>Dikarya</taxon>
        <taxon>Ascomycota</taxon>
        <taxon>Saccharomycotina</taxon>
        <taxon>Lipomycetes</taxon>
        <taxon>Lipomycetales</taxon>
        <taxon>Lipomycetaceae</taxon>
        <taxon>Lipomyces</taxon>
    </lineage>
</organism>
<dbReference type="AlphaFoldDB" id="A0A1E3QFW9"/>
<feature type="compositionally biased region" description="Basic residues" evidence="1">
    <location>
        <begin position="69"/>
        <end position="81"/>
    </location>
</feature>
<keyword evidence="3" id="KW-1185">Reference proteome</keyword>
<accession>A0A1E3QFW9</accession>
<gene>
    <name evidence="2" type="ORF">LIPSTDRAFT_67540</name>
</gene>
<feature type="region of interest" description="Disordered" evidence="1">
    <location>
        <begin position="41"/>
        <end position="81"/>
    </location>
</feature>
<evidence type="ECO:0000313" key="2">
    <source>
        <dbReference type="EMBL" id="ODQ76595.1"/>
    </source>
</evidence>
<name>A0A1E3QFW9_LIPST</name>
<feature type="compositionally biased region" description="Polar residues" evidence="1">
    <location>
        <begin position="47"/>
        <end position="58"/>
    </location>
</feature>
<evidence type="ECO:0000313" key="3">
    <source>
        <dbReference type="Proteomes" id="UP000094385"/>
    </source>
</evidence>
<evidence type="ECO:0000256" key="1">
    <source>
        <dbReference type="SAM" id="MobiDB-lite"/>
    </source>
</evidence>
<dbReference type="EMBL" id="KV454289">
    <property type="protein sequence ID" value="ODQ76595.1"/>
    <property type="molecule type" value="Genomic_DNA"/>
</dbReference>
<proteinExistence type="predicted"/>
<sequence>MSACDRRGSQPVTGSPLGSLQTVSLARRLSSRCQVVRAAAGKDGHIYNQTRGTESSARGRQVGDERAKAGKRRQHSNAKFA</sequence>
<protein>
    <submittedName>
        <fullName evidence="2">Uncharacterized protein</fullName>
    </submittedName>
</protein>